<name>A0A1G1XKT4_9BACT</name>
<sequence>MKKIIILFAFLGLTLTLSASAVSFPNPINATTIPGVINAIINFILIISVPLLSGAVIYGGLLMITSGGDPAKFSSGYKTILYAIFGFIIILLAKGIGLVIEDALGG</sequence>
<proteinExistence type="predicted"/>
<evidence type="ECO:0000256" key="2">
    <source>
        <dbReference type="SAM" id="SignalP"/>
    </source>
</evidence>
<reference evidence="3 4" key="1">
    <citation type="journal article" date="2016" name="Nat. Commun.">
        <title>Thousands of microbial genomes shed light on interconnected biogeochemical processes in an aquifer system.</title>
        <authorList>
            <person name="Anantharaman K."/>
            <person name="Brown C.T."/>
            <person name="Hug L.A."/>
            <person name="Sharon I."/>
            <person name="Castelle C.J."/>
            <person name="Probst A.J."/>
            <person name="Thomas B.C."/>
            <person name="Singh A."/>
            <person name="Wilkins M.J."/>
            <person name="Karaoz U."/>
            <person name="Brodie E.L."/>
            <person name="Williams K.H."/>
            <person name="Hubbard S.S."/>
            <person name="Banfield J.F."/>
        </authorList>
    </citation>
    <scope>NUCLEOTIDE SEQUENCE [LARGE SCALE GENOMIC DNA]</scope>
</reference>
<accession>A0A1G1XKT4</accession>
<feature type="signal peptide" evidence="2">
    <location>
        <begin position="1"/>
        <end position="21"/>
    </location>
</feature>
<comment type="caution">
    <text evidence="3">The sequence shown here is derived from an EMBL/GenBank/DDBJ whole genome shotgun (WGS) entry which is preliminary data.</text>
</comment>
<feature type="chain" id="PRO_5009581329" description="TrbC/VIRB2 family protein" evidence="2">
    <location>
        <begin position="22"/>
        <end position="106"/>
    </location>
</feature>
<gene>
    <name evidence="3" type="ORF">A2570_01105</name>
</gene>
<protein>
    <recommendedName>
        <fullName evidence="5">TrbC/VIRB2 family protein</fullName>
    </recommendedName>
</protein>
<evidence type="ECO:0000256" key="1">
    <source>
        <dbReference type="SAM" id="Phobius"/>
    </source>
</evidence>
<feature type="transmembrane region" description="Helical" evidence="1">
    <location>
        <begin position="80"/>
        <end position="100"/>
    </location>
</feature>
<organism evidence="3 4">
    <name type="scientific">Candidatus Brennerbacteria bacterium RIFOXYD1_FULL_41_16</name>
    <dbReference type="NCBI Taxonomy" id="1797529"/>
    <lineage>
        <taxon>Bacteria</taxon>
        <taxon>Candidatus Brenneribacteriota</taxon>
    </lineage>
</organism>
<dbReference type="Proteomes" id="UP000178570">
    <property type="component" value="Unassembled WGS sequence"/>
</dbReference>
<dbReference type="AlphaFoldDB" id="A0A1G1XKT4"/>
<dbReference type="InterPro" id="IPR043993">
    <property type="entry name" value="T4SS_pilin"/>
</dbReference>
<dbReference type="STRING" id="1797529.A2570_01105"/>
<feature type="transmembrane region" description="Helical" evidence="1">
    <location>
        <begin position="39"/>
        <end position="59"/>
    </location>
</feature>
<evidence type="ECO:0000313" key="4">
    <source>
        <dbReference type="Proteomes" id="UP000178570"/>
    </source>
</evidence>
<dbReference type="Pfam" id="PF18895">
    <property type="entry name" value="T4SS_pilin"/>
    <property type="match status" value="1"/>
</dbReference>
<keyword evidence="1" id="KW-1133">Transmembrane helix</keyword>
<evidence type="ECO:0000313" key="3">
    <source>
        <dbReference type="EMBL" id="OGY40713.1"/>
    </source>
</evidence>
<keyword evidence="1" id="KW-0812">Transmembrane</keyword>
<dbReference type="EMBL" id="MHHY01000006">
    <property type="protein sequence ID" value="OGY40713.1"/>
    <property type="molecule type" value="Genomic_DNA"/>
</dbReference>
<keyword evidence="2" id="KW-0732">Signal</keyword>
<evidence type="ECO:0008006" key="5">
    <source>
        <dbReference type="Google" id="ProtNLM"/>
    </source>
</evidence>
<keyword evidence="1" id="KW-0472">Membrane</keyword>